<evidence type="ECO:0000259" key="2">
    <source>
        <dbReference type="Pfam" id="PF12898"/>
    </source>
</evidence>
<dbReference type="HOGENOM" id="CLU_051230_0_0_1"/>
<dbReference type="Pfam" id="PF12898">
    <property type="entry name" value="Stc1"/>
    <property type="match status" value="1"/>
</dbReference>
<feature type="compositionally biased region" description="Polar residues" evidence="1">
    <location>
        <begin position="312"/>
        <end position="321"/>
    </location>
</feature>
<dbReference type="EMBL" id="KN832871">
    <property type="protein sequence ID" value="KIN05571.1"/>
    <property type="molecule type" value="Genomic_DNA"/>
</dbReference>
<dbReference type="Proteomes" id="UP000054321">
    <property type="component" value="Unassembled WGS sequence"/>
</dbReference>
<organism evidence="3 4">
    <name type="scientific">Oidiodendron maius (strain Zn)</name>
    <dbReference type="NCBI Taxonomy" id="913774"/>
    <lineage>
        <taxon>Eukaryota</taxon>
        <taxon>Fungi</taxon>
        <taxon>Dikarya</taxon>
        <taxon>Ascomycota</taxon>
        <taxon>Pezizomycotina</taxon>
        <taxon>Leotiomycetes</taxon>
        <taxon>Leotiomycetes incertae sedis</taxon>
        <taxon>Myxotrichaceae</taxon>
        <taxon>Oidiodendron</taxon>
    </lineage>
</organism>
<evidence type="ECO:0000313" key="4">
    <source>
        <dbReference type="Proteomes" id="UP000054321"/>
    </source>
</evidence>
<dbReference type="STRING" id="913774.A0A0C3HBG5"/>
<gene>
    <name evidence="3" type="ORF">OIDMADRAFT_49094</name>
</gene>
<dbReference type="InParanoid" id="A0A0C3HBG5"/>
<accession>A0A0C3HBG5</accession>
<evidence type="ECO:0000313" key="3">
    <source>
        <dbReference type="EMBL" id="KIN05571.1"/>
    </source>
</evidence>
<feature type="region of interest" description="Disordered" evidence="1">
    <location>
        <begin position="298"/>
        <end position="361"/>
    </location>
</feature>
<dbReference type="InterPro" id="IPR024630">
    <property type="entry name" value="Stc1"/>
</dbReference>
<reference evidence="4" key="2">
    <citation type="submission" date="2015-01" db="EMBL/GenBank/DDBJ databases">
        <title>Evolutionary Origins and Diversification of the Mycorrhizal Mutualists.</title>
        <authorList>
            <consortium name="DOE Joint Genome Institute"/>
            <consortium name="Mycorrhizal Genomics Consortium"/>
            <person name="Kohler A."/>
            <person name="Kuo A."/>
            <person name="Nagy L.G."/>
            <person name="Floudas D."/>
            <person name="Copeland A."/>
            <person name="Barry K.W."/>
            <person name="Cichocki N."/>
            <person name="Veneault-Fourrey C."/>
            <person name="LaButti K."/>
            <person name="Lindquist E.A."/>
            <person name="Lipzen A."/>
            <person name="Lundell T."/>
            <person name="Morin E."/>
            <person name="Murat C."/>
            <person name="Riley R."/>
            <person name="Ohm R."/>
            <person name="Sun H."/>
            <person name="Tunlid A."/>
            <person name="Henrissat B."/>
            <person name="Grigoriev I.V."/>
            <person name="Hibbett D.S."/>
            <person name="Martin F."/>
        </authorList>
    </citation>
    <scope>NUCLEOTIDE SEQUENCE [LARGE SCALE GENOMIC DNA]</scope>
    <source>
        <strain evidence="4">Zn</strain>
    </source>
</reference>
<feature type="compositionally biased region" description="Pro residues" evidence="1">
    <location>
        <begin position="331"/>
        <end position="343"/>
    </location>
</feature>
<dbReference type="OrthoDB" id="3514033at2759"/>
<sequence>MASNAGKPNDPFYTLSAKERAKIPIPDRFKCRQCNQFKIPAHFSNKEIKNYQSKKTLIPITNGVTAGIRCRSCAGEQVHELQCEGPCGFKKPLDCFSKSQRRGGLKWCQECVLWKEATEPGTVPTAPPGSEPAPDEIYSGAGWDYSSDPEIGSESDDESDYPFLPWQGIASMNISDKERANVASAVGVRRSKTAAFSTTSSMPRPQDRGSAVASDCIPSRTVTASQSGYVPPHIRAKNGDSSAAITQSKPAAENLIDIDGDVKTVSSASNSYEDAWSSTGTLGPWSAVDTRRRNAFYAPQRPVEERTPSLHVATSASSQLIGRNGWAKPARGPPPRYEPPVPTPTRHRYIAYESDGSPDEM</sequence>
<dbReference type="AlphaFoldDB" id="A0A0C3HBG5"/>
<name>A0A0C3HBG5_OIDMZ</name>
<keyword evidence="4" id="KW-1185">Reference proteome</keyword>
<reference evidence="3 4" key="1">
    <citation type="submission" date="2014-04" db="EMBL/GenBank/DDBJ databases">
        <authorList>
            <consortium name="DOE Joint Genome Institute"/>
            <person name="Kuo A."/>
            <person name="Martino E."/>
            <person name="Perotto S."/>
            <person name="Kohler A."/>
            <person name="Nagy L.G."/>
            <person name="Floudas D."/>
            <person name="Copeland A."/>
            <person name="Barry K.W."/>
            <person name="Cichocki N."/>
            <person name="Veneault-Fourrey C."/>
            <person name="LaButti K."/>
            <person name="Lindquist E.A."/>
            <person name="Lipzen A."/>
            <person name="Lundell T."/>
            <person name="Morin E."/>
            <person name="Murat C."/>
            <person name="Sun H."/>
            <person name="Tunlid A."/>
            <person name="Henrissat B."/>
            <person name="Grigoriev I.V."/>
            <person name="Hibbett D.S."/>
            <person name="Martin F."/>
            <person name="Nordberg H.P."/>
            <person name="Cantor M.N."/>
            <person name="Hua S.X."/>
        </authorList>
    </citation>
    <scope>NUCLEOTIDE SEQUENCE [LARGE SCALE GENOMIC DNA]</scope>
    <source>
        <strain evidence="3 4">Zn</strain>
    </source>
</reference>
<protein>
    <recommendedName>
        <fullName evidence="2">Stc1 domain-containing protein</fullName>
    </recommendedName>
</protein>
<evidence type="ECO:0000256" key="1">
    <source>
        <dbReference type="SAM" id="MobiDB-lite"/>
    </source>
</evidence>
<proteinExistence type="predicted"/>
<feature type="domain" description="Stc1" evidence="2">
    <location>
        <begin position="30"/>
        <end position="112"/>
    </location>
</feature>